<evidence type="ECO:0000256" key="1">
    <source>
        <dbReference type="SAM" id="MobiDB-lite"/>
    </source>
</evidence>
<name>A0A8H3WEE9_9PEZI</name>
<sequence>MKKRRTGQQEALAARKQAQLQSDTQVKGQTARNTGAKSDLTCRGEHTVRGGSKDDHSRKGWVCQGRGWKGKSDMQRVQAKKKLEIDHQSTRTSSSC</sequence>
<dbReference type="Proteomes" id="UP000434172">
    <property type="component" value="Unassembled WGS sequence"/>
</dbReference>
<proteinExistence type="predicted"/>
<accession>A0A8H3WEE9</accession>
<feature type="region of interest" description="Disordered" evidence="1">
    <location>
        <begin position="1"/>
        <end position="96"/>
    </location>
</feature>
<protein>
    <submittedName>
        <fullName evidence="2">Uncharacterized protein</fullName>
    </submittedName>
</protein>
<evidence type="ECO:0000313" key="3">
    <source>
        <dbReference type="Proteomes" id="UP000434172"/>
    </source>
</evidence>
<evidence type="ECO:0000313" key="2">
    <source>
        <dbReference type="EMBL" id="KAF0326458.1"/>
    </source>
</evidence>
<feature type="compositionally biased region" description="Basic and acidic residues" evidence="1">
    <location>
        <begin position="40"/>
        <end position="58"/>
    </location>
</feature>
<comment type="caution">
    <text evidence="2">The sequence shown here is derived from an EMBL/GenBank/DDBJ whole genome shotgun (WGS) entry which is preliminary data.</text>
</comment>
<keyword evidence="3" id="KW-1185">Reference proteome</keyword>
<feature type="compositionally biased region" description="Polar residues" evidence="1">
    <location>
        <begin position="18"/>
        <end position="36"/>
    </location>
</feature>
<dbReference type="EMBL" id="WOWK01000030">
    <property type="protein sequence ID" value="KAF0326458.1"/>
    <property type="molecule type" value="Genomic_DNA"/>
</dbReference>
<dbReference type="AlphaFoldDB" id="A0A8H3WEE9"/>
<gene>
    <name evidence="2" type="ORF">GQ607_006358</name>
</gene>
<organism evidence="2 3">
    <name type="scientific">Colletotrichum asianum</name>
    <dbReference type="NCBI Taxonomy" id="702518"/>
    <lineage>
        <taxon>Eukaryota</taxon>
        <taxon>Fungi</taxon>
        <taxon>Dikarya</taxon>
        <taxon>Ascomycota</taxon>
        <taxon>Pezizomycotina</taxon>
        <taxon>Sordariomycetes</taxon>
        <taxon>Hypocreomycetidae</taxon>
        <taxon>Glomerellales</taxon>
        <taxon>Glomerellaceae</taxon>
        <taxon>Colletotrichum</taxon>
        <taxon>Colletotrichum gloeosporioides species complex</taxon>
    </lineage>
</organism>
<reference evidence="2 3" key="1">
    <citation type="submission" date="2019-12" db="EMBL/GenBank/DDBJ databases">
        <title>A genome sequence resource for the geographically widespread anthracnose pathogen Colletotrichum asianum.</title>
        <authorList>
            <person name="Meng Y."/>
        </authorList>
    </citation>
    <scope>NUCLEOTIDE SEQUENCE [LARGE SCALE GENOMIC DNA]</scope>
    <source>
        <strain evidence="2 3">ICMP 18580</strain>
    </source>
</reference>